<evidence type="ECO:0000256" key="4">
    <source>
        <dbReference type="ARBA" id="ARBA00022840"/>
    </source>
</evidence>
<dbReference type="GO" id="GO:0005524">
    <property type="term" value="F:ATP binding"/>
    <property type="evidence" value="ECO:0007669"/>
    <property type="project" value="UniProtKB-KW"/>
</dbReference>
<keyword evidence="6" id="KW-0234">DNA repair</keyword>
<dbReference type="Gene3D" id="3.40.1170.10">
    <property type="entry name" value="DNA repair protein MutS, domain I"/>
    <property type="match status" value="1"/>
</dbReference>
<dbReference type="InterPro" id="IPR036678">
    <property type="entry name" value="MutS_con_dom_sf"/>
</dbReference>
<dbReference type="InterPro" id="IPR007860">
    <property type="entry name" value="DNA_mmatch_repair_MutS_con_dom"/>
</dbReference>
<dbReference type="GO" id="GO:0030983">
    <property type="term" value="F:mismatched DNA binding"/>
    <property type="evidence" value="ECO:0007669"/>
    <property type="project" value="InterPro"/>
</dbReference>
<dbReference type="GO" id="GO:0005829">
    <property type="term" value="C:cytosol"/>
    <property type="evidence" value="ECO:0007669"/>
    <property type="project" value="TreeGrafter"/>
</dbReference>
<dbReference type="InterPro" id="IPR007695">
    <property type="entry name" value="DNA_mismatch_repair_MutS-lik_N"/>
</dbReference>
<evidence type="ECO:0000256" key="1">
    <source>
        <dbReference type="ARBA" id="ARBA00006271"/>
    </source>
</evidence>
<feature type="domain" description="DNA mismatch repair proteins mutS family" evidence="7">
    <location>
        <begin position="701"/>
        <end position="717"/>
    </location>
</feature>
<dbReference type="SUPFAM" id="SSF52540">
    <property type="entry name" value="P-loop containing nucleoside triphosphate hydrolases"/>
    <property type="match status" value="1"/>
</dbReference>
<dbReference type="Pfam" id="PF01624">
    <property type="entry name" value="MutS_I"/>
    <property type="match status" value="1"/>
</dbReference>
<proteinExistence type="inferred from homology"/>
<protein>
    <submittedName>
        <fullName evidence="8">DNA mismatch repair protein MutS</fullName>
    </submittedName>
</protein>
<accession>A0A3B1AMV7</accession>
<gene>
    <name evidence="8" type="ORF">MNBD_GAMMA23-1114</name>
</gene>
<dbReference type="Gene3D" id="1.10.1420.10">
    <property type="match status" value="2"/>
</dbReference>
<dbReference type="Gene3D" id="3.40.50.300">
    <property type="entry name" value="P-loop containing nucleotide triphosphate hydrolases"/>
    <property type="match status" value="1"/>
</dbReference>
<dbReference type="GO" id="GO:0140664">
    <property type="term" value="F:ATP-dependent DNA damage sensor activity"/>
    <property type="evidence" value="ECO:0007669"/>
    <property type="project" value="InterPro"/>
</dbReference>
<evidence type="ECO:0000256" key="3">
    <source>
        <dbReference type="ARBA" id="ARBA00022763"/>
    </source>
</evidence>
<evidence type="ECO:0000256" key="2">
    <source>
        <dbReference type="ARBA" id="ARBA00022741"/>
    </source>
</evidence>
<dbReference type="Pfam" id="PF05190">
    <property type="entry name" value="MutS_IV"/>
    <property type="match status" value="1"/>
</dbReference>
<dbReference type="InterPro" id="IPR017261">
    <property type="entry name" value="DNA_mismatch_repair_MutS/MSH"/>
</dbReference>
<dbReference type="InterPro" id="IPR007861">
    <property type="entry name" value="DNA_mismatch_repair_MutS_clamp"/>
</dbReference>
<dbReference type="FunFam" id="3.40.50.300:FF:000870">
    <property type="entry name" value="MutS protein homolog 4"/>
    <property type="match status" value="1"/>
</dbReference>
<reference evidence="8" key="1">
    <citation type="submission" date="2018-06" db="EMBL/GenBank/DDBJ databases">
        <authorList>
            <person name="Zhirakovskaya E."/>
        </authorList>
    </citation>
    <scope>NUCLEOTIDE SEQUENCE</scope>
</reference>
<dbReference type="SUPFAM" id="SSF48334">
    <property type="entry name" value="DNA repair protein MutS, domain III"/>
    <property type="match status" value="1"/>
</dbReference>
<dbReference type="InterPro" id="IPR005748">
    <property type="entry name" value="DNA_mismatch_repair_MutS"/>
</dbReference>
<keyword evidence="5" id="KW-0238">DNA-binding</keyword>
<dbReference type="Gene3D" id="3.30.420.110">
    <property type="entry name" value="MutS, connector domain"/>
    <property type="match status" value="1"/>
</dbReference>
<dbReference type="PROSITE" id="PS00486">
    <property type="entry name" value="DNA_MISMATCH_REPAIR_2"/>
    <property type="match status" value="1"/>
</dbReference>
<dbReference type="EMBL" id="UOFT01000035">
    <property type="protein sequence ID" value="VAW94016.1"/>
    <property type="molecule type" value="Genomic_DNA"/>
</dbReference>
<dbReference type="CDD" id="cd03284">
    <property type="entry name" value="ABC_MutS1"/>
    <property type="match status" value="1"/>
</dbReference>
<name>A0A3B1AMV7_9ZZZZ</name>
<dbReference type="GO" id="GO:0006298">
    <property type="term" value="P:mismatch repair"/>
    <property type="evidence" value="ECO:0007669"/>
    <property type="project" value="InterPro"/>
</dbReference>
<dbReference type="Pfam" id="PF00488">
    <property type="entry name" value="MutS_V"/>
    <property type="match status" value="1"/>
</dbReference>
<dbReference type="Pfam" id="PF05188">
    <property type="entry name" value="MutS_II"/>
    <property type="match status" value="1"/>
</dbReference>
<dbReference type="FunFam" id="3.40.1170.10:FF:000001">
    <property type="entry name" value="DNA mismatch repair protein MutS"/>
    <property type="match status" value="1"/>
</dbReference>
<dbReference type="NCBIfam" id="TIGR01070">
    <property type="entry name" value="mutS1"/>
    <property type="match status" value="1"/>
</dbReference>
<dbReference type="PIRSF" id="PIRSF037677">
    <property type="entry name" value="DNA_mis_repair_Msh6"/>
    <property type="match status" value="1"/>
</dbReference>
<dbReference type="SUPFAM" id="SSF53150">
    <property type="entry name" value="DNA repair protein MutS, domain II"/>
    <property type="match status" value="1"/>
</dbReference>
<dbReference type="NCBIfam" id="NF003810">
    <property type="entry name" value="PRK05399.1"/>
    <property type="match status" value="1"/>
</dbReference>
<dbReference type="InterPro" id="IPR000432">
    <property type="entry name" value="DNA_mismatch_repair_MutS_C"/>
</dbReference>
<dbReference type="SUPFAM" id="SSF55271">
    <property type="entry name" value="DNA repair protein MutS, domain I"/>
    <property type="match status" value="1"/>
</dbReference>
<dbReference type="HAMAP" id="MF_00096">
    <property type="entry name" value="MutS"/>
    <property type="match status" value="1"/>
</dbReference>
<sequence>MNNKTEQHTPMMQQYLRIKAEHPDILLFYRMGDFYEMFFDDAHKAANLLDITLTARGKANGEPIPMAGVPYHAADNYLAKLVKQGQSIAICEQIGDPKTSKGPVAREVVRIVTPGTLTEEALLDEKQINLLCAVHAEQSKDTIPQFGIASLELSSGHFNICQVSGLENLQSELTRLHPAEILLNETDPLNLQQVLQQNYPISFKQQHEWLFNWNKAEQTLAEQFATNDLSSFACNDVPLATIAAGCIIDYLKTTQRSALPHIHRFKVDRKADYILIDASTRRNLELEYHIGGQHNHTLAGILDYTATAMGSRLLRRWIHQPLCNKKILTERHQLINELVEQQRYPQIDTILKQVGDAERILTRIALKSASPRDLAKLRATLFVLPELQQSLSGLKAPLILQLSKHISEHPETLNLLTVAIVENPPVVIRDGNFIAKGYDSELDELKSLQDNASEFLSNLEAREKQRTGLSTLKVGYNRVHGYYIEVSRNQSNKMPDDYQRRQTLKASERYITPELKELEDKVLSANERALAREKKLYDGILEQLNVQLQPLQITARALAELDVLNNFAERAQTNHYCMPTFAKANSDQNGIEIKAGRHPVIEQVQTTPFTPNDITLNSKQHLFIITGPNMGGKSTYMRQIALIVIMAHIGSFVPATDVKLGLTDQIFTRIGASDDLSSGRSTFMVEMTETANILHNATENSLVLMDEVGRGTGTQDGMSLAWASAWYLADKLKALTLFATHYFHLTQLPDMLKGSVNVHLDAVEHGDSLVFLHQVKPGPTDKSYGIQVAALAGLPPQVIELAKQTLASYITDEAKTPPLATTTETAEKDSGLKQALKNIDLNQTTPMEALKQLEQLKKLL</sequence>
<keyword evidence="2" id="KW-0547">Nucleotide-binding</keyword>
<dbReference type="PANTHER" id="PTHR11361:SF34">
    <property type="entry name" value="DNA MISMATCH REPAIR PROTEIN MSH1, MITOCHONDRIAL"/>
    <property type="match status" value="1"/>
</dbReference>
<dbReference type="InterPro" id="IPR007696">
    <property type="entry name" value="DNA_mismatch_repair_MutS_core"/>
</dbReference>
<dbReference type="InterPro" id="IPR036187">
    <property type="entry name" value="DNA_mismatch_repair_MutS_sf"/>
</dbReference>
<dbReference type="SMART" id="SM00533">
    <property type="entry name" value="MUTSd"/>
    <property type="match status" value="1"/>
</dbReference>
<keyword evidence="3" id="KW-0227">DNA damage</keyword>
<dbReference type="InterPro" id="IPR045076">
    <property type="entry name" value="MutS"/>
</dbReference>
<dbReference type="AlphaFoldDB" id="A0A3B1AMV7"/>
<dbReference type="PANTHER" id="PTHR11361">
    <property type="entry name" value="DNA MISMATCH REPAIR PROTEIN MUTS FAMILY MEMBER"/>
    <property type="match status" value="1"/>
</dbReference>
<keyword evidence="4" id="KW-0067">ATP-binding</keyword>
<organism evidence="8">
    <name type="scientific">hydrothermal vent metagenome</name>
    <dbReference type="NCBI Taxonomy" id="652676"/>
    <lineage>
        <taxon>unclassified sequences</taxon>
        <taxon>metagenomes</taxon>
        <taxon>ecological metagenomes</taxon>
    </lineage>
</organism>
<evidence type="ECO:0000256" key="5">
    <source>
        <dbReference type="ARBA" id="ARBA00023125"/>
    </source>
</evidence>
<dbReference type="InterPro" id="IPR027417">
    <property type="entry name" value="P-loop_NTPase"/>
</dbReference>
<evidence type="ECO:0000313" key="8">
    <source>
        <dbReference type="EMBL" id="VAW94016.1"/>
    </source>
</evidence>
<dbReference type="Pfam" id="PF05192">
    <property type="entry name" value="MutS_III"/>
    <property type="match status" value="1"/>
</dbReference>
<evidence type="ECO:0000256" key="6">
    <source>
        <dbReference type="ARBA" id="ARBA00023204"/>
    </source>
</evidence>
<evidence type="ECO:0000259" key="7">
    <source>
        <dbReference type="PROSITE" id="PS00486"/>
    </source>
</evidence>
<dbReference type="FunFam" id="1.10.1420.10:FF:000002">
    <property type="entry name" value="DNA mismatch repair protein MutS"/>
    <property type="match status" value="1"/>
</dbReference>
<comment type="similarity">
    <text evidence="1">Belongs to the DNA mismatch repair MutS family.</text>
</comment>
<dbReference type="SMART" id="SM00534">
    <property type="entry name" value="MUTSac"/>
    <property type="match status" value="1"/>
</dbReference>
<dbReference type="InterPro" id="IPR016151">
    <property type="entry name" value="DNA_mismatch_repair_MutS_N"/>
</dbReference>